<organism evidence="5 6">
    <name type="scientific">Abyssobacteria bacterium (strain SURF_5)</name>
    <dbReference type="NCBI Taxonomy" id="2093360"/>
    <lineage>
        <taxon>Bacteria</taxon>
        <taxon>Pseudomonadati</taxon>
        <taxon>Candidatus Hydrogenedentota</taxon>
        <taxon>Candidatus Abyssobacteria</taxon>
    </lineage>
</organism>
<dbReference type="PANTHER" id="PTHR43146">
    <property type="entry name" value="CANCER-RELATED NUCLEOSIDE-TRIPHOSPHATASE"/>
    <property type="match status" value="1"/>
</dbReference>
<dbReference type="PANTHER" id="PTHR43146:SF1">
    <property type="entry name" value="CANCER-RELATED NUCLEOSIDE-TRIPHOSPHATASE"/>
    <property type="match status" value="1"/>
</dbReference>
<dbReference type="GO" id="GO:0005524">
    <property type="term" value="F:ATP binding"/>
    <property type="evidence" value="ECO:0007669"/>
    <property type="project" value="UniProtKB-KW"/>
</dbReference>
<evidence type="ECO:0000256" key="3">
    <source>
        <dbReference type="ARBA" id="ARBA00022840"/>
    </source>
</evidence>
<evidence type="ECO:0000256" key="2">
    <source>
        <dbReference type="ARBA" id="ARBA00022801"/>
    </source>
</evidence>
<keyword evidence="3" id="KW-0067">ATP-binding</keyword>
<dbReference type="InterPro" id="IPR003593">
    <property type="entry name" value="AAA+_ATPase"/>
</dbReference>
<evidence type="ECO:0000259" key="4">
    <source>
        <dbReference type="SMART" id="SM00382"/>
    </source>
</evidence>
<dbReference type="InterPro" id="IPR027417">
    <property type="entry name" value="P-loop_NTPase"/>
</dbReference>
<dbReference type="Proteomes" id="UP000265882">
    <property type="component" value="Unassembled WGS sequence"/>
</dbReference>
<reference evidence="5 6" key="1">
    <citation type="journal article" date="2017" name="ISME J.">
        <title>Energy and carbon metabolisms in a deep terrestrial subsurface fluid microbial community.</title>
        <authorList>
            <person name="Momper L."/>
            <person name="Jungbluth S.P."/>
            <person name="Lee M.D."/>
            <person name="Amend J.P."/>
        </authorList>
    </citation>
    <scope>NUCLEOTIDE SEQUENCE [LARGE SCALE GENOMIC DNA]</scope>
    <source>
        <strain evidence="5">SURF_5</strain>
    </source>
</reference>
<dbReference type="SMART" id="SM00382">
    <property type="entry name" value="AAA"/>
    <property type="match status" value="1"/>
</dbReference>
<dbReference type="NCBIfam" id="NF010248">
    <property type="entry name" value="PRK13695.1"/>
    <property type="match status" value="1"/>
</dbReference>
<name>A0A3A4P051_ABYX5</name>
<dbReference type="AlphaFoldDB" id="A0A3A4P051"/>
<gene>
    <name evidence="5" type="ORF">C4520_10205</name>
</gene>
<dbReference type="GO" id="GO:0017111">
    <property type="term" value="F:ribonucleoside triphosphate phosphatase activity"/>
    <property type="evidence" value="ECO:0007669"/>
    <property type="project" value="InterPro"/>
</dbReference>
<evidence type="ECO:0000313" key="5">
    <source>
        <dbReference type="EMBL" id="RJP21374.1"/>
    </source>
</evidence>
<dbReference type="Pfam" id="PF03266">
    <property type="entry name" value="NTPase_1"/>
    <property type="match status" value="1"/>
</dbReference>
<dbReference type="Gene3D" id="3.40.50.300">
    <property type="entry name" value="P-loop containing nucleotide triphosphate hydrolases"/>
    <property type="match status" value="1"/>
</dbReference>
<feature type="domain" description="AAA+ ATPase" evidence="4">
    <location>
        <begin position="1"/>
        <end position="156"/>
    </location>
</feature>
<dbReference type="EMBL" id="QZKU01000068">
    <property type="protein sequence ID" value="RJP21374.1"/>
    <property type="molecule type" value="Genomic_DNA"/>
</dbReference>
<proteinExistence type="inferred from homology"/>
<keyword evidence="2" id="KW-0378">Hydrolase</keyword>
<keyword evidence="1" id="KW-0547">Nucleotide-binding</keyword>
<evidence type="ECO:0000256" key="1">
    <source>
        <dbReference type="ARBA" id="ARBA00022741"/>
    </source>
</evidence>
<dbReference type="CDD" id="cd19482">
    <property type="entry name" value="RecA-like_Thep1"/>
    <property type="match status" value="1"/>
</dbReference>
<dbReference type="HAMAP" id="MF_00796">
    <property type="entry name" value="NTPase_1"/>
    <property type="match status" value="1"/>
</dbReference>
<dbReference type="InterPro" id="IPR004948">
    <property type="entry name" value="Nuc-triphosphatase_THEP1"/>
</dbReference>
<protein>
    <submittedName>
        <fullName evidence="5">NTPase</fullName>
    </submittedName>
</protein>
<comment type="caution">
    <text evidence="5">The sequence shown here is derived from an EMBL/GenBank/DDBJ whole genome shotgun (WGS) entry which is preliminary data.</text>
</comment>
<accession>A0A3A4P051</accession>
<sequence>MSSKILLTGAPGIGKTTAIRKVAEGLGARASGFYTEEMREGGRRVGFEIVTLDGRRAPLSHIGIPGKQRVGRYGVDTESMDSVAVPAIKRAIEEGHIVIIDEIGKMELFSHRFRQVVLKAFGSSSPVVAVIMAKPNPFADSLKERDDADLIELTHSNRDSVPAKIIEDILFFLRKP</sequence>
<evidence type="ECO:0000313" key="6">
    <source>
        <dbReference type="Proteomes" id="UP000265882"/>
    </source>
</evidence>
<dbReference type="SUPFAM" id="SSF52540">
    <property type="entry name" value="P-loop containing nucleoside triphosphate hydrolases"/>
    <property type="match status" value="1"/>
</dbReference>